<feature type="domain" description="N-acetyltransferase" evidence="1">
    <location>
        <begin position="1"/>
        <end position="145"/>
    </location>
</feature>
<evidence type="ECO:0000313" key="4">
    <source>
        <dbReference type="Proteomes" id="UP000196710"/>
    </source>
</evidence>
<dbReference type="EMBL" id="CP021422">
    <property type="protein sequence ID" value="ASB39214.1"/>
    <property type="molecule type" value="Genomic_DNA"/>
</dbReference>
<name>A0A1Z2XL95_9FIRM</name>
<organism evidence="3 5">
    <name type="scientific">Acutalibacter muris</name>
    <dbReference type="NCBI Taxonomy" id="1796620"/>
    <lineage>
        <taxon>Bacteria</taxon>
        <taxon>Bacillati</taxon>
        <taxon>Bacillota</taxon>
        <taxon>Clostridia</taxon>
        <taxon>Eubacteriales</taxon>
        <taxon>Acutalibacteraceae</taxon>
        <taxon>Acutalibacter</taxon>
    </lineage>
</organism>
<gene>
    <name evidence="2" type="ORF">ADH66_00215</name>
    <name evidence="3" type="ORF">I5Q82_10210</name>
</gene>
<evidence type="ECO:0000313" key="5">
    <source>
        <dbReference type="Proteomes" id="UP000596035"/>
    </source>
</evidence>
<dbReference type="Gene3D" id="3.40.630.30">
    <property type="match status" value="1"/>
</dbReference>
<evidence type="ECO:0000313" key="2">
    <source>
        <dbReference type="EMBL" id="ASB39214.1"/>
    </source>
</evidence>
<dbReference type="RefSeq" id="WP_066537216.1">
    <property type="nucleotide sequence ID" value="NZ_CAPVCI010000001.1"/>
</dbReference>
<keyword evidence="4" id="KW-1185">Reference proteome</keyword>
<protein>
    <submittedName>
        <fullName evidence="2 3">N-acetyltransferase</fullName>
    </submittedName>
</protein>
<dbReference type="EMBL" id="CP065321">
    <property type="protein sequence ID" value="QQR28503.1"/>
    <property type="molecule type" value="Genomic_DNA"/>
</dbReference>
<dbReference type="GO" id="GO:0016747">
    <property type="term" value="F:acyltransferase activity, transferring groups other than amino-acyl groups"/>
    <property type="evidence" value="ECO:0007669"/>
    <property type="project" value="InterPro"/>
</dbReference>
<dbReference type="AlphaFoldDB" id="A0A1Z2XL95"/>
<sequence>MYREMTLKDVQSVLPLYIGYYNTCEEGEWTEETAGKRIRQVLGMDGGWGLLLEDGEGPAGFVMGYFKQYDDLISFMLEEIVIEHTRQGKGLGSALLEETEKRVQKLGAAGIELSSVNDEMHAHFYEKAGYRDAKNFVQKVKWFYA</sequence>
<dbReference type="SUPFAM" id="SSF55729">
    <property type="entry name" value="Acyl-CoA N-acyltransferases (Nat)"/>
    <property type="match status" value="1"/>
</dbReference>
<dbReference type="CDD" id="cd04301">
    <property type="entry name" value="NAT_SF"/>
    <property type="match status" value="1"/>
</dbReference>
<dbReference type="KEGG" id="amur:ADH66_00215"/>
<reference evidence="2" key="1">
    <citation type="journal article" date="2017" name="Genome Announc.">
        <title>High-Quality Whole-Genome Sequences of the Oligo-Mouse-Microbiota Bacterial Community.</title>
        <authorList>
            <person name="Garzetti D."/>
            <person name="Brugiroux S."/>
            <person name="Bunk B."/>
            <person name="Pukall R."/>
            <person name="McCoy K.D."/>
            <person name="Macpherson A.J."/>
            <person name="Stecher B."/>
        </authorList>
    </citation>
    <scope>NUCLEOTIDE SEQUENCE</scope>
    <source>
        <strain evidence="2">KB18</strain>
    </source>
</reference>
<evidence type="ECO:0000259" key="1">
    <source>
        <dbReference type="PROSITE" id="PS51186"/>
    </source>
</evidence>
<dbReference type="Proteomes" id="UP000196710">
    <property type="component" value="Chromosome"/>
</dbReference>
<dbReference type="Proteomes" id="UP000596035">
    <property type="component" value="Chromosome"/>
</dbReference>
<dbReference type="InterPro" id="IPR016181">
    <property type="entry name" value="Acyl_CoA_acyltransferase"/>
</dbReference>
<evidence type="ECO:0000313" key="3">
    <source>
        <dbReference type="EMBL" id="QQR28503.1"/>
    </source>
</evidence>
<dbReference type="Pfam" id="PF13508">
    <property type="entry name" value="Acetyltransf_7"/>
    <property type="match status" value="1"/>
</dbReference>
<proteinExistence type="predicted"/>
<dbReference type="PROSITE" id="PS51186">
    <property type="entry name" value="GNAT"/>
    <property type="match status" value="1"/>
</dbReference>
<accession>A0A1Z2XL95</accession>
<reference evidence="3 5" key="3">
    <citation type="submission" date="2020-11" db="EMBL/GenBank/DDBJ databases">
        <title>Closed and high quality bacterial genomes of the OMM12 community.</title>
        <authorList>
            <person name="Marbouty M."/>
            <person name="Lamy-Besnier Q."/>
            <person name="Debarbieux L."/>
            <person name="Koszul R."/>
        </authorList>
    </citation>
    <scope>NUCLEOTIDE SEQUENCE [LARGE SCALE GENOMIC DNA]</scope>
    <source>
        <strain evidence="3 5">KB18</strain>
    </source>
</reference>
<dbReference type="InterPro" id="IPR000182">
    <property type="entry name" value="GNAT_dom"/>
</dbReference>
<reference evidence="4" key="2">
    <citation type="submission" date="2017-05" db="EMBL/GenBank/DDBJ databases">
        <title>Improved OligoMM genomes.</title>
        <authorList>
            <person name="Garzetti D."/>
        </authorList>
    </citation>
    <scope>NUCLEOTIDE SEQUENCE [LARGE SCALE GENOMIC DNA]</scope>
    <source>
        <strain evidence="4">KB18</strain>
    </source>
</reference>